<keyword evidence="3" id="KW-0820">tRNA-binding</keyword>
<dbReference type="GO" id="GO:0016428">
    <property type="term" value="F:tRNA (cytidine-5-)-methyltransferase activity"/>
    <property type="evidence" value="ECO:0007669"/>
    <property type="project" value="InterPro"/>
</dbReference>
<dbReference type="GO" id="GO:0005634">
    <property type="term" value="C:nucleus"/>
    <property type="evidence" value="ECO:0007669"/>
    <property type="project" value="UniProtKB-SubCell"/>
</dbReference>
<keyword evidence="8 10" id="KW-0694">RNA-binding</keyword>
<keyword evidence="4 10" id="KW-0489">Methyltransferase</keyword>
<feature type="compositionally biased region" description="Low complexity" evidence="11">
    <location>
        <begin position="501"/>
        <end position="524"/>
    </location>
</feature>
<dbReference type="PANTHER" id="PTHR22808">
    <property type="entry name" value="NCL1 YEAST -RELATED NOL1/NOP2/FMU SUN DOMAIN-CONTAINING"/>
    <property type="match status" value="1"/>
</dbReference>
<keyword evidence="6 10" id="KW-0949">S-adenosyl-L-methionine</keyword>
<evidence type="ECO:0000313" key="14">
    <source>
        <dbReference type="Proteomes" id="UP000650467"/>
    </source>
</evidence>
<dbReference type="InterPro" id="IPR023270">
    <property type="entry name" value="RCMT_NCL1"/>
</dbReference>
<feature type="compositionally biased region" description="Gly residues" evidence="11">
    <location>
        <begin position="9"/>
        <end position="21"/>
    </location>
</feature>
<dbReference type="InterPro" id="IPR029063">
    <property type="entry name" value="SAM-dependent_MTases_sf"/>
</dbReference>
<evidence type="ECO:0000313" key="13">
    <source>
        <dbReference type="EMBL" id="KAG2442624.1"/>
    </source>
</evidence>
<feature type="compositionally biased region" description="Basic and acidic residues" evidence="11">
    <location>
        <begin position="22"/>
        <end position="34"/>
    </location>
</feature>
<feature type="region of interest" description="Disordered" evidence="11">
    <location>
        <begin position="1"/>
        <end position="39"/>
    </location>
</feature>
<dbReference type="Pfam" id="PF01189">
    <property type="entry name" value="Methyltr_RsmB-F"/>
    <property type="match status" value="1"/>
</dbReference>
<feature type="compositionally biased region" description="Acidic residues" evidence="11">
    <location>
        <begin position="603"/>
        <end position="612"/>
    </location>
</feature>
<feature type="region of interest" description="Disordered" evidence="11">
    <location>
        <begin position="484"/>
        <end position="524"/>
    </location>
</feature>
<dbReference type="SUPFAM" id="SSF53335">
    <property type="entry name" value="S-adenosyl-L-methionine-dependent methyltransferases"/>
    <property type="match status" value="1"/>
</dbReference>
<dbReference type="EMBL" id="JAEHOC010000004">
    <property type="protein sequence ID" value="KAG2442624.1"/>
    <property type="molecule type" value="Genomic_DNA"/>
</dbReference>
<dbReference type="PRINTS" id="PR02008">
    <property type="entry name" value="RCMTFAMILY"/>
</dbReference>
<evidence type="ECO:0000256" key="2">
    <source>
        <dbReference type="ARBA" id="ARBA00007494"/>
    </source>
</evidence>
<feature type="region of interest" description="Disordered" evidence="11">
    <location>
        <begin position="563"/>
        <end position="629"/>
    </location>
</feature>
<feature type="active site" description="Nucleophile" evidence="10">
    <location>
        <position position="331"/>
    </location>
</feature>
<evidence type="ECO:0000256" key="7">
    <source>
        <dbReference type="ARBA" id="ARBA00022694"/>
    </source>
</evidence>
<comment type="caution">
    <text evidence="13">The sequence shown here is derived from an EMBL/GenBank/DDBJ whole genome shotgun (WGS) entry which is preliminary data.</text>
</comment>
<dbReference type="GO" id="GO:0000049">
    <property type="term" value="F:tRNA binding"/>
    <property type="evidence" value="ECO:0007669"/>
    <property type="project" value="UniProtKB-KW"/>
</dbReference>
<dbReference type="FunFam" id="3.40.50.150:FF:000271">
    <property type="entry name" value="NOL1/NOP2/Sun family protein"/>
    <property type="match status" value="1"/>
</dbReference>
<name>A0A835TL95_CHLIN</name>
<dbReference type="InterPro" id="IPR023267">
    <property type="entry name" value="RCMT"/>
</dbReference>
<dbReference type="PROSITE" id="PS51686">
    <property type="entry name" value="SAM_MT_RSMB_NOP"/>
    <property type="match status" value="1"/>
</dbReference>
<feature type="binding site" evidence="10">
    <location>
        <begin position="187"/>
        <end position="193"/>
    </location>
    <ligand>
        <name>S-adenosyl-L-methionine</name>
        <dbReference type="ChEBI" id="CHEBI:59789"/>
    </ligand>
</feature>
<organism evidence="13 14">
    <name type="scientific">Chlamydomonas incerta</name>
    <dbReference type="NCBI Taxonomy" id="51695"/>
    <lineage>
        <taxon>Eukaryota</taxon>
        <taxon>Viridiplantae</taxon>
        <taxon>Chlorophyta</taxon>
        <taxon>core chlorophytes</taxon>
        <taxon>Chlorophyceae</taxon>
        <taxon>CS clade</taxon>
        <taxon>Chlamydomonadales</taxon>
        <taxon>Chlamydomonadaceae</taxon>
        <taxon>Chlamydomonas</taxon>
    </lineage>
</organism>
<accession>A0A835TL95</accession>
<dbReference type="InterPro" id="IPR049560">
    <property type="entry name" value="MeTrfase_RsmB-F_NOP2_cat"/>
</dbReference>
<dbReference type="OrthoDB" id="6093671at2759"/>
<dbReference type="PROSITE" id="PS01153">
    <property type="entry name" value="NOL1_NOP2_SUN"/>
    <property type="match status" value="1"/>
</dbReference>
<comment type="similarity">
    <text evidence="2 10">Belongs to the class I-like SAM-binding methyltransferase superfamily. RsmB/NOP family.</text>
</comment>
<dbReference type="AlphaFoldDB" id="A0A835TL95"/>
<evidence type="ECO:0000259" key="12">
    <source>
        <dbReference type="PROSITE" id="PS51686"/>
    </source>
</evidence>
<feature type="binding site" evidence="10">
    <location>
        <position position="246"/>
    </location>
    <ligand>
        <name>S-adenosyl-L-methionine</name>
        <dbReference type="ChEBI" id="CHEBI:59789"/>
    </ligand>
</feature>
<dbReference type="PRINTS" id="PR02011">
    <property type="entry name" value="RCMTNCL1"/>
</dbReference>
<evidence type="ECO:0000256" key="9">
    <source>
        <dbReference type="ARBA" id="ARBA00023242"/>
    </source>
</evidence>
<reference evidence="13" key="1">
    <citation type="journal article" date="2020" name="bioRxiv">
        <title>Comparative genomics of Chlamydomonas.</title>
        <authorList>
            <person name="Craig R.J."/>
            <person name="Hasan A.R."/>
            <person name="Ness R.W."/>
            <person name="Keightley P.D."/>
        </authorList>
    </citation>
    <scope>NUCLEOTIDE SEQUENCE</scope>
    <source>
        <strain evidence="13">SAG 7.73</strain>
    </source>
</reference>
<dbReference type="InterPro" id="IPR001678">
    <property type="entry name" value="MeTrfase_RsmB-F_NOP2_dom"/>
</dbReference>
<evidence type="ECO:0000256" key="10">
    <source>
        <dbReference type="PROSITE-ProRule" id="PRU01023"/>
    </source>
</evidence>
<keyword evidence="5 10" id="KW-0808">Transferase</keyword>
<evidence type="ECO:0000256" key="1">
    <source>
        <dbReference type="ARBA" id="ARBA00004123"/>
    </source>
</evidence>
<evidence type="ECO:0000256" key="4">
    <source>
        <dbReference type="ARBA" id="ARBA00022603"/>
    </source>
</evidence>
<evidence type="ECO:0000256" key="8">
    <source>
        <dbReference type="ARBA" id="ARBA00022884"/>
    </source>
</evidence>
<gene>
    <name evidence="13" type="ORF">HXX76_002709</name>
</gene>
<evidence type="ECO:0000256" key="3">
    <source>
        <dbReference type="ARBA" id="ARBA00022555"/>
    </source>
</evidence>
<comment type="subcellular location">
    <subcellularLocation>
        <location evidence="1">Nucleus</location>
    </subcellularLocation>
</comment>
<keyword evidence="7" id="KW-0819">tRNA processing</keyword>
<protein>
    <recommendedName>
        <fullName evidence="12">SAM-dependent MTase RsmB/NOP-type domain-containing protein</fullName>
    </recommendedName>
</protein>
<dbReference type="Proteomes" id="UP000650467">
    <property type="component" value="Unassembled WGS sequence"/>
</dbReference>
<dbReference type="PANTHER" id="PTHR22808:SF1">
    <property type="entry name" value="RNA CYTOSINE-C(5)-METHYLTRANSFERASE NSUN2-RELATED"/>
    <property type="match status" value="1"/>
</dbReference>
<evidence type="ECO:0000256" key="6">
    <source>
        <dbReference type="ARBA" id="ARBA00022691"/>
    </source>
</evidence>
<feature type="domain" description="SAM-dependent MTase RsmB/NOP-type" evidence="12">
    <location>
        <begin position="67"/>
        <end position="435"/>
    </location>
</feature>
<sequence>MARGQKRSWGGGGGRGGGRGGNEWKQDKDKRPKAQQEYLGRNDMSNAAFEEYYLAQDIVPDGEWGAFLAALKRPLPVTFRINGSGRFADHLRDRLQTDFFAQFGDGQLKVDGEPVTPPLSLPWYPNGYAWQLEFSRNQLRKLPLLERIHKFVVAANDAGSISRQEAVSMVPPLFLDVQPHHKVLDMCAAPGSKTFQLLESLHAGSRPGQTPPGLVMANDADFMRCNLLTHQTKRVCSPCLLVVNHDASRLPASLLPPPLPGGGRAPRVEVRFDRILADVPCSGDGTMRKSPDIWRRWNLSGGNSLHPIQLRIAMHGAKMLEVGGRMVYSTCTFNPVEDEAVVAELLVRCKGAMELVDVSDCLPALRRMPGKHAWKVKDRYRFYDTWDEAKDICYKLEQSMFATPEKAALPLERCMRFLPHHGDTGGFFVAVLRKVGELPPEAGGPKPAAAAAAANGADVEAADDAAEEAGDAAAALAAALAAGAEDGDGGDADVKPDGEGEAAAAETAAAPEPEAAAPEVTPLEAARSAAEAALASAEAAVAAYEAGDQDAASRAAAHADACARRAATAAAPKRQQREPRQQQQQQGGRKGGKGADAAGGADAGEDEGDDDAPGTTGQLVNVSWVRGGGGRGRPTGGKFAYLDPVAPLEDEETLSTLFEYYGMPADFPLRRWVGTRCAGVGGGAGGLWAAGPRRPRRFGM</sequence>
<feature type="compositionally biased region" description="Low complexity" evidence="11">
    <location>
        <begin position="563"/>
        <end position="573"/>
    </location>
</feature>
<evidence type="ECO:0000256" key="11">
    <source>
        <dbReference type="SAM" id="MobiDB-lite"/>
    </source>
</evidence>
<dbReference type="GO" id="GO:0030488">
    <property type="term" value="P:tRNA methylation"/>
    <property type="evidence" value="ECO:0007669"/>
    <property type="project" value="UniProtKB-ARBA"/>
</dbReference>
<dbReference type="InterPro" id="IPR018314">
    <property type="entry name" value="RsmB/NOL1/NOP2-like_CS"/>
</dbReference>
<dbReference type="Gene3D" id="3.40.50.150">
    <property type="entry name" value="Vaccinia Virus protein VP39"/>
    <property type="match status" value="1"/>
</dbReference>
<keyword evidence="14" id="KW-1185">Reference proteome</keyword>
<proteinExistence type="inferred from homology"/>
<feature type="binding site" evidence="10">
    <location>
        <position position="278"/>
    </location>
    <ligand>
        <name>S-adenosyl-L-methionine</name>
        <dbReference type="ChEBI" id="CHEBI:59789"/>
    </ligand>
</feature>
<evidence type="ECO:0000256" key="5">
    <source>
        <dbReference type="ARBA" id="ARBA00022679"/>
    </source>
</evidence>
<feature type="binding site" evidence="10">
    <location>
        <position position="219"/>
    </location>
    <ligand>
        <name>S-adenosyl-L-methionine</name>
        <dbReference type="ChEBI" id="CHEBI:59789"/>
    </ligand>
</feature>
<keyword evidence="9" id="KW-0539">Nucleus</keyword>